<dbReference type="Gene3D" id="3.40.50.300">
    <property type="entry name" value="P-loop containing nucleotide triphosphate hydrolases"/>
    <property type="match status" value="1"/>
</dbReference>
<dbReference type="InterPro" id="IPR050625">
    <property type="entry name" value="ParA/MinD_ATPase"/>
</dbReference>
<dbReference type="GO" id="GO:0051782">
    <property type="term" value="P:negative regulation of cell division"/>
    <property type="evidence" value="ECO:0007669"/>
    <property type="project" value="TreeGrafter"/>
</dbReference>
<dbReference type="CDD" id="cd02038">
    <property type="entry name" value="FlhG-like"/>
    <property type="match status" value="1"/>
</dbReference>
<dbReference type="SUPFAM" id="SSF52540">
    <property type="entry name" value="P-loop containing nucleoside triphosphate hydrolases"/>
    <property type="match status" value="1"/>
</dbReference>
<keyword evidence="1" id="KW-0547">Nucleotide-binding</keyword>
<dbReference type="PIRSF" id="PIRSF003092">
    <property type="entry name" value="MinD"/>
    <property type="match status" value="1"/>
</dbReference>
<evidence type="ECO:0000259" key="3">
    <source>
        <dbReference type="Pfam" id="PF01656"/>
    </source>
</evidence>
<dbReference type="RefSeq" id="WP_118923940.1">
    <property type="nucleotide sequence ID" value="NZ_QWEG01000017.1"/>
</dbReference>
<proteinExistence type="predicted"/>
<dbReference type="InterPro" id="IPR033875">
    <property type="entry name" value="FlhG"/>
</dbReference>
<organism evidence="4 5">
    <name type="scientific">Neobacillus notoginsengisoli</name>
    <dbReference type="NCBI Taxonomy" id="1578198"/>
    <lineage>
        <taxon>Bacteria</taxon>
        <taxon>Bacillati</taxon>
        <taxon>Bacillota</taxon>
        <taxon>Bacilli</taxon>
        <taxon>Bacillales</taxon>
        <taxon>Bacillaceae</taxon>
        <taxon>Neobacillus</taxon>
    </lineage>
</organism>
<dbReference type="PANTHER" id="PTHR43384:SF4">
    <property type="entry name" value="CELLULOSE BIOSYNTHESIS PROTEIN BCSQ-RELATED"/>
    <property type="match status" value="1"/>
</dbReference>
<dbReference type="EMBL" id="QWEG01000017">
    <property type="protein sequence ID" value="RHW33296.1"/>
    <property type="molecule type" value="Genomic_DNA"/>
</dbReference>
<evidence type="ECO:0000313" key="4">
    <source>
        <dbReference type="EMBL" id="RHW33296.1"/>
    </source>
</evidence>
<dbReference type="GO" id="GO:0005829">
    <property type="term" value="C:cytosol"/>
    <property type="evidence" value="ECO:0007669"/>
    <property type="project" value="TreeGrafter"/>
</dbReference>
<evidence type="ECO:0000256" key="1">
    <source>
        <dbReference type="ARBA" id="ARBA00022741"/>
    </source>
</evidence>
<feature type="domain" description="CobQ/CobB/MinD/ParA nucleotide binding" evidence="3">
    <location>
        <begin position="27"/>
        <end position="243"/>
    </location>
</feature>
<keyword evidence="5" id="KW-1185">Reference proteome</keyword>
<dbReference type="PANTHER" id="PTHR43384">
    <property type="entry name" value="SEPTUM SITE-DETERMINING PROTEIN MIND HOMOLOG, CHLOROPLASTIC-RELATED"/>
    <property type="match status" value="1"/>
</dbReference>
<evidence type="ECO:0000256" key="2">
    <source>
        <dbReference type="ARBA" id="ARBA00022840"/>
    </source>
</evidence>
<evidence type="ECO:0000313" key="5">
    <source>
        <dbReference type="Proteomes" id="UP000284416"/>
    </source>
</evidence>
<comment type="caution">
    <text evidence="4">The sequence shown here is derived from an EMBL/GenBank/DDBJ whole genome shotgun (WGS) entry which is preliminary data.</text>
</comment>
<sequence>MLNDQAYQLRQLSESLAGRGRPFTRVVTVASGKGGVGKSNFTLNFALSLMELGQKVVVIDLDIGMANLDILMGTAPRHHLFDMVRLRKNIWEVLEKGPRGLEYLAGGSGFQQLCKLEEEERDYFFRELEKLQGYADIVLIDTGAGMTLESQRCHLSADDIILLTTPEPTSMADAYSVVKILHNQKETISFHLLINRVGHYREGMEAAGKFKMAVQSFLNRDIKIFGAIPDDSAVTRSVLKQVPFYTANPRSPASLMMKKLAVRFSDGTAVNHEKGGMKGFISSLTKMLRS</sequence>
<dbReference type="GO" id="GO:0005524">
    <property type="term" value="F:ATP binding"/>
    <property type="evidence" value="ECO:0007669"/>
    <property type="project" value="UniProtKB-KW"/>
</dbReference>
<dbReference type="OrthoDB" id="9816297at2"/>
<reference evidence="4 5" key="1">
    <citation type="journal article" date="2017" name="Int. J. Syst. Evol. Microbiol.">
        <title>Bacillus notoginsengisoli sp. nov., a novel bacterium isolated from the rhizosphere of Panax notoginseng.</title>
        <authorList>
            <person name="Zhang M.Y."/>
            <person name="Cheng J."/>
            <person name="Cai Y."/>
            <person name="Zhang T.Y."/>
            <person name="Wu Y.Y."/>
            <person name="Manikprabhu D."/>
            <person name="Li W.J."/>
            <person name="Zhang Y.X."/>
        </authorList>
    </citation>
    <scope>NUCLEOTIDE SEQUENCE [LARGE SCALE GENOMIC DNA]</scope>
    <source>
        <strain evidence="4 5">JCM 30743</strain>
    </source>
</reference>
<dbReference type="InterPro" id="IPR002586">
    <property type="entry name" value="CobQ/CobB/MinD/ParA_Nub-bd_dom"/>
</dbReference>
<dbReference type="GO" id="GO:0016887">
    <property type="term" value="F:ATP hydrolysis activity"/>
    <property type="evidence" value="ECO:0007669"/>
    <property type="project" value="TreeGrafter"/>
</dbReference>
<dbReference type="Pfam" id="PF01656">
    <property type="entry name" value="CbiA"/>
    <property type="match status" value="1"/>
</dbReference>
<dbReference type="Proteomes" id="UP000284416">
    <property type="component" value="Unassembled WGS sequence"/>
</dbReference>
<accession>A0A417YJH2</accession>
<gene>
    <name evidence="4" type="ORF">D1B31_20490</name>
</gene>
<protein>
    <submittedName>
        <fullName evidence="4">MinD/ParA family protein</fullName>
    </submittedName>
</protein>
<keyword evidence="2" id="KW-0067">ATP-binding</keyword>
<name>A0A417YJH2_9BACI</name>
<dbReference type="InterPro" id="IPR025501">
    <property type="entry name" value="MinD_FleN"/>
</dbReference>
<dbReference type="GO" id="GO:0009898">
    <property type="term" value="C:cytoplasmic side of plasma membrane"/>
    <property type="evidence" value="ECO:0007669"/>
    <property type="project" value="TreeGrafter"/>
</dbReference>
<dbReference type="AlphaFoldDB" id="A0A417YJH2"/>
<dbReference type="InterPro" id="IPR027417">
    <property type="entry name" value="P-loop_NTPase"/>
</dbReference>